<dbReference type="InterPro" id="IPR050951">
    <property type="entry name" value="Retrovirus_Pol_polyprotein"/>
</dbReference>
<evidence type="ECO:0000256" key="1">
    <source>
        <dbReference type="ARBA" id="ARBA00022679"/>
    </source>
</evidence>
<name>A0AAQ3WIT5_PASNO</name>
<dbReference type="InterPro" id="IPR036397">
    <property type="entry name" value="RNaseH_sf"/>
</dbReference>
<accession>A0AAQ3WIT5</accession>
<keyword evidence="4" id="KW-0378">Hydrolase</keyword>
<dbReference type="Proteomes" id="UP001341281">
    <property type="component" value="Chromosome 03"/>
</dbReference>
<dbReference type="SUPFAM" id="SSF50630">
    <property type="entry name" value="Acid proteases"/>
    <property type="match status" value="1"/>
</dbReference>
<dbReference type="Gene3D" id="2.40.70.10">
    <property type="entry name" value="Acid Proteases"/>
    <property type="match status" value="1"/>
</dbReference>
<keyword evidence="1" id="KW-0808">Transferase</keyword>
<evidence type="ECO:0000259" key="6">
    <source>
        <dbReference type="PROSITE" id="PS50994"/>
    </source>
</evidence>
<dbReference type="GO" id="GO:0004519">
    <property type="term" value="F:endonuclease activity"/>
    <property type="evidence" value="ECO:0007669"/>
    <property type="project" value="UniProtKB-KW"/>
</dbReference>
<dbReference type="GO" id="GO:0003676">
    <property type="term" value="F:nucleic acid binding"/>
    <property type="evidence" value="ECO:0007669"/>
    <property type="project" value="InterPro"/>
</dbReference>
<evidence type="ECO:0000256" key="4">
    <source>
        <dbReference type="ARBA" id="ARBA00022759"/>
    </source>
</evidence>
<organism evidence="7 8">
    <name type="scientific">Paspalum notatum var. saurae</name>
    <dbReference type="NCBI Taxonomy" id="547442"/>
    <lineage>
        <taxon>Eukaryota</taxon>
        <taxon>Viridiplantae</taxon>
        <taxon>Streptophyta</taxon>
        <taxon>Embryophyta</taxon>
        <taxon>Tracheophyta</taxon>
        <taxon>Spermatophyta</taxon>
        <taxon>Magnoliopsida</taxon>
        <taxon>Liliopsida</taxon>
        <taxon>Poales</taxon>
        <taxon>Poaceae</taxon>
        <taxon>PACMAD clade</taxon>
        <taxon>Panicoideae</taxon>
        <taxon>Andropogonodae</taxon>
        <taxon>Paspaleae</taxon>
        <taxon>Paspalinae</taxon>
        <taxon>Paspalum</taxon>
    </lineage>
</organism>
<dbReference type="InterPro" id="IPR012337">
    <property type="entry name" value="RNaseH-like_sf"/>
</dbReference>
<dbReference type="SUPFAM" id="SSF53098">
    <property type="entry name" value="Ribonuclease H-like"/>
    <property type="match status" value="1"/>
</dbReference>
<dbReference type="PANTHER" id="PTHR37984:SF5">
    <property type="entry name" value="PROTEIN NYNRIN-LIKE"/>
    <property type="match status" value="1"/>
</dbReference>
<dbReference type="PANTHER" id="PTHR37984">
    <property type="entry name" value="PROTEIN CBG26694"/>
    <property type="match status" value="1"/>
</dbReference>
<dbReference type="InterPro" id="IPR043502">
    <property type="entry name" value="DNA/RNA_pol_sf"/>
</dbReference>
<dbReference type="CDD" id="cd00303">
    <property type="entry name" value="retropepsin_like"/>
    <property type="match status" value="1"/>
</dbReference>
<evidence type="ECO:0000313" key="8">
    <source>
        <dbReference type="Proteomes" id="UP001341281"/>
    </source>
</evidence>
<feature type="domain" description="Integrase catalytic" evidence="6">
    <location>
        <begin position="319"/>
        <end position="477"/>
    </location>
</feature>
<keyword evidence="4" id="KW-0255">Endonuclease</keyword>
<evidence type="ECO:0000256" key="2">
    <source>
        <dbReference type="ARBA" id="ARBA00022695"/>
    </source>
</evidence>
<dbReference type="Gene3D" id="3.10.10.10">
    <property type="entry name" value="HIV Type 1 Reverse Transcriptase, subunit A, domain 1"/>
    <property type="match status" value="1"/>
</dbReference>
<keyword evidence="8" id="KW-1185">Reference proteome</keyword>
<dbReference type="InterPro" id="IPR021109">
    <property type="entry name" value="Peptidase_aspartic_dom_sf"/>
</dbReference>
<feature type="region of interest" description="Disordered" evidence="5">
    <location>
        <begin position="1"/>
        <end position="30"/>
    </location>
</feature>
<dbReference type="SUPFAM" id="SSF56672">
    <property type="entry name" value="DNA/RNA polymerases"/>
    <property type="match status" value="1"/>
</dbReference>
<dbReference type="EMBL" id="CP144747">
    <property type="protein sequence ID" value="WVZ63276.1"/>
    <property type="molecule type" value="Genomic_DNA"/>
</dbReference>
<dbReference type="Pfam" id="PF13975">
    <property type="entry name" value="gag-asp_proteas"/>
    <property type="match status" value="1"/>
</dbReference>
<sequence>MKPSFSTPVLPPPASNTSTTTPGQPPPHTGRDDGALGLCYNCDEQYVCGHRCPHLFYREVTDFDEDTQEVEQPKDPDEAEPVISLHALTGICMEDTMQITLSVNGHELTMFLDTGSTHNFVDCAIARKINLALESCAGCYVTVANGDKVSYRGISNNLAFRASGVPFVISAYAIPLDTFDVILGVEFLRTLGPILWDLNYLYLAFWCQGRRIVWKGLGSPRTDIAAMVARAARSDPAPMLDRLLNCFEDVFEEPHGLPPARNCDHMIHLLSSAAPVAVRCATMLAQGIIRPSTSAFSAPVLLVKKADNSWRFCIDYRALNAQTVKDKYPIPVVVGLLKVHGKSVILTVVDRFLCSFHRPESPIYSSVVAKAFFDGIVRLHGFPSSIVSDCGQVFSGRIWHDLFARAGAKLCMSTVFHPQSDGQSEVVNKVIAMYLRCMTGDMPGAWVDWLPWAEFCYNSAYHSALCTTPFQVVYGRPPPPLVPYQQGSASTQPVDELLRERDIFL</sequence>
<keyword evidence="2" id="KW-0548">Nucleotidyltransferase</keyword>
<reference evidence="7 8" key="1">
    <citation type="submission" date="2024-02" db="EMBL/GenBank/DDBJ databases">
        <title>High-quality chromosome-scale genome assembly of Pensacola bahiagrass (Paspalum notatum Flugge var. saurae).</title>
        <authorList>
            <person name="Vega J.M."/>
            <person name="Podio M."/>
            <person name="Orjuela J."/>
            <person name="Siena L.A."/>
            <person name="Pessino S.C."/>
            <person name="Combes M.C."/>
            <person name="Mariac C."/>
            <person name="Albertini E."/>
            <person name="Pupilli F."/>
            <person name="Ortiz J.P.A."/>
            <person name="Leblanc O."/>
        </authorList>
    </citation>
    <scope>NUCLEOTIDE SEQUENCE [LARGE SCALE GENOMIC DNA]</scope>
    <source>
        <strain evidence="7">R1</strain>
        <tissue evidence="7">Leaf</tissue>
    </source>
</reference>
<keyword evidence="3" id="KW-0540">Nuclease</keyword>
<dbReference type="InterPro" id="IPR001584">
    <property type="entry name" value="Integrase_cat-core"/>
</dbReference>
<dbReference type="AlphaFoldDB" id="A0AAQ3WIT5"/>
<gene>
    <name evidence="7" type="ORF">U9M48_012918</name>
</gene>
<proteinExistence type="predicted"/>
<evidence type="ECO:0000256" key="5">
    <source>
        <dbReference type="SAM" id="MobiDB-lite"/>
    </source>
</evidence>
<protein>
    <recommendedName>
        <fullName evidence="6">Integrase catalytic domain-containing protein</fullName>
    </recommendedName>
</protein>
<dbReference type="GO" id="GO:0015074">
    <property type="term" value="P:DNA integration"/>
    <property type="evidence" value="ECO:0007669"/>
    <property type="project" value="InterPro"/>
</dbReference>
<dbReference type="GO" id="GO:0016779">
    <property type="term" value="F:nucleotidyltransferase activity"/>
    <property type="evidence" value="ECO:0007669"/>
    <property type="project" value="UniProtKB-KW"/>
</dbReference>
<evidence type="ECO:0000256" key="3">
    <source>
        <dbReference type="ARBA" id="ARBA00022722"/>
    </source>
</evidence>
<dbReference type="Gene3D" id="3.30.420.10">
    <property type="entry name" value="Ribonuclease H-like superfamily/Ribonuclease H"/>
    <property type="match status" value="1"/>
</dbReference>
<dbReference type="PROSITE" id="PS50994">
    <property type="entry name" value="INTEGRASE"/>
    <property type="match status" value="1"/>
</dbReference>
<evidence type="ECO:0000313" key="7">
    <source>
        <dbReference type="EMBL" id="WVZ63276.1"/>
    </source>
</evidence>